<dbReference type="FunFam" id="2.130.10.10:FF:000178">
    <property type="entry name" value="WD repeat domain 3"/>
    <property type="match status" value="1"/>
</dbReference>
<keyword evidence="2 6" id="KW-0853">WD repeat</keyword>
<feature type="compositionally biased region" description="Basic and acidic residues" evidence="8">
    <location>
        <begin position="568"/>
        <end position="577"/>
    </location>
</feature>
<dbReference type="InterPro" id="IPR015943">
    <property type="entry name" value="WD40/YVTN_repeat-like_dom_sf"/>
</dbReference>
<dbReference type="GO" id="GO:0030515">
    <property type="term" value="F:snoRNA binding"/>
    <property type="evidence" value="ECO:0007669"/>
    <property type="project" value="TreeGrafter"/>
</dbReference>
<feature type="coiled-coil region" evidence="7">
    <location>
        <begin position="583"/>
        <end position="613"/>
    </location>
</feature>
<dbReference type="GO" id="GO:0030490">
    <property type="term" value="P:maturation of SSU-rRNA"/>
    <property type="evidence" value="ECO:0007669"/>
    <property type="project" value="TreeGrafter"/>
</dbReference>
<dbReference type="GO" id="GO:0032040">
    <property type="term" value="C:small-subunit processome"/>
    <property type="evidence" value="ECO:0007669"/>
    <property type="project" value="TreeGrafter"/>
</dbReference>
<feature type="repeat" description="WD" evidence="6">
    <location>
        <begin position="47"/>
        <end position="88"/>
    </location>
</feature>
<dbReference type="PRINTS" id="PR00320">
    <property type="entry name" value="GPROTEINBRPT"/>
</dbReference>
<dbReference type="SUPFAM" id="SSF50978">
    <property type="entry name" value="WD40 repeat-like"/>
    <property type="match status" value="2"/>
</dbReference>
<feature type="compositionally biased region" description="Polar residues" evidence="8">
    <location>
        <begin position="555"/>
        <end position="567"/>
    </location>
</feature>
<comment type="subcellular location">
    <subcellularLocation>
        <location evidence="1">Nucleus</location>
        <location evidence="1">Nucleolus</location>
    </subcellularLocation>
</comment>
<reference evidence="10" key="1">
    <citation type="submission" date="2013-05" db="EMBL/GenBank/DDBJ databases">
        <authorList>
            <person name="Yim A.K.Y."/>
            <person name="Chan T.F."/>
            <person name="Ji K.M."/>
            <person name="Liu X.Y."/>
            <person name="Zhou J.W."/>
            <person name="Li R.Q."/>
            <person name="Yang K.Y."/>
            <person name="Li J."/>
            <person name="Li M."/>
            <person name="Law P.T.W."/>
            <person name="Wu Y.L."/>
            <person name="Cai Z.L."/>
            <person name="Qin H."/>
            <person name="Bao Y."/>
            <person name="Leung R.K.K."/>
            <person name="Ng P.K.S."/>
            <person name="Zou J."/>
            <person name="Zhong X.J."/>
            <person name="Ran P.X."/>
            <person name="Zhong N.S."/>
            <person name="Liu Z.G."/>
            <person name="Tsui S.K.W."/>
        </authorList>
    </citation>
    <scope>NUCLEOTIDE SEQUENCE</scope>
    <source>
        <strain evidence="10">Derf</strain>
        <tissue evidence="10">Whole organism</tissue>
    </source>
</reference>
<dbReference type="Pfam" id="PF25173">
    <property type="entry name" value="Beta-prop_WDR3_1st"/>
    <property type="match status" value="1"/>
</dbReference>
<sequence length="787" mass="90669">MGITKQYLRWTAAEKFGVIGSPCQAIQLLHQWPGMTMTDHRKLKVIFSGHRGCVTCIALDQTGLRIASGGKDTEIVIWDVANQSGLFRLKGHKGPVNKLEFMRQHPWILISASSDTYIKLWDLETQHCFRTIVGHHTEVWSFVLLRNDTEIISGGSDSELKIRLNRWRKIRSIDVRFIRSIDGEQEYRLSILLCNNQIEFQQILIKSIKNQTIESKQLSIINTMGHRNDIRTIAISSDSLSILTASSDSIKLWNKSSCRCTNTINDGIEYPLCMTFVPGNKHAIVGTKTGKIQIINLLSASIQSTIDDGVGQPIWSLNLLPNLTGIVTGCEDKSVKFWSFNLIFEQQNDDQQQQQQSTESKILTLNHERTLLVDEGVICTKVSPNSKFIAVAMLDSCVKIYFCDSHKFFLSLYGHKLPVLCMDISYDNRLIVTGSSDKNIKIWGMDFGDCHRSLFAHDDNILCLQFVPKTHHFFTTSKDHRIKMWDADTFEKITSLEGHHGEIWAMAIAPNAKYMVTASHDKSIRLWQKTQEPLILEEEKELENEKEFDLVGESHTTVPGESSLNHQESGRAQKKTTETIRSIERLIESIDIYREEIEKLDHYNQQMTIYENQHTKSKDGEMKKPSREPCNPNLMIYRTECPRRFMLEILLRIPSNELEETLLQLPFYYIQQLLQILSELLERRWEIELICRCVCYIVRVNFGQITSCSSSMARLIDRIRQQMQLAIESVEELAGVNNVGLKYFENIFESRQNVSLFAEVLVENRMMKNNKKHKKRNNQTAPILTWN</sequence>
<feature type="repeat" description="WD" evidence="6">
    <location>
        <begin position="496"/>
        <end position="528"/>
    </location>
</feature>
<dbReference type="CDD" id="cd00200">
    <property type="entry name" value="WD40"/>
    <property type="match status" value="1"/>
</dbReference>
<reference evidence="10" key="2">
    <citation type="journal article" date="2022" name="Res Sq">
        <title>Comparative Genomics Reveals Insights into the Divergent Evolution of Astigmatic Mites and Household Pest Adaptations.</title>
        <authorList>
            <person name="Xiong Q."/>
            <person name="Wan A.T.-Y."/>
            <person name="Liu X.-Y."/>
            <person name="Fung C.S.-H."/>
            <person name="Xiao X."/>
            <person name="Malainual N."/>
            <person name="Hou J."/>
            <person name="Wang L."/>
            <person name="Wang M."/>
            <person name="Yang K."/>
            <person name="Cui Y."/>
            <person name="Leung E."/>
            <person name="Nong W."/>
            <person name="Shin S.-K."/>
            <person name="Au S."/>
            <person name="Jeong K.Y."/>
            <person name="Chew F.T."/>
            <person name="Hui J."/>
            <person name="Leung T.F."/>
            <person name="Tungtrongchitr A."/>
            <person name="Zhong N."/>
            <person name="Liu Z."/>
            <person name="Tsui S."/>
        </authorList>
    </citation>
    <scope>NUCLEOTIDE SEQUENCE</scope>
    <source>
        <strain evidence="10">Derf</strain>
        <tissue evidence="10">Whole organism</tissue>
    </source>
</reference>
<dbReference type="PANTHER" id="PTHR19853:SF0">
    <property type="entry name" value="WD REPEAT-CONTAINING PROTEIN 3"/>
    <property type="match status" value="1"/>
</dbReference>
<evidence type="ECO:0000256" key="2">
    <source>
        <dbReference type="ARBA" id="ARBA00022574"/>
    </source>
</evidence>
<feature type="domain" description="Small-subunit processome Utp12" evidence="9">
    <location>
        <begin position="644"/>
        <end position="745"/>
    </location>
</feature>
<dbReference type="EMBL" id="ASGP02000007">
    <property type="protein sequence ID" value="KAH9497894.1"/>
    <property type="molecule type" value="Genomic_DNA"/>
</dbReference>
<proteinExistence type="inferred from homology"/>
<feature type="repeat" description="WD" evidence="6">
    <location>
        <begin position="454"/>
        <end position="495"/>
    </location>
</feature>
<evidence type="ECO:0000256" key="3">
    <source>
        <dbReference type="ARBA" id="ARBA00022737"/>
    </source>
</evidence>
<organism evidence="10 11">
    <name type="scientific">Dermatophagoides farinae</name>
    <name type="common">American house dust mite</name>
    <dbReference type="NCBI Taxonomy" id="6954"/>
    <lineage>
        <taxon>Eukaryota</taxon>
        <taxon>Metazoa</taxon>
        <taxon>Ecdysozoa</taxon>
        <taxon>Arthropoda</taxon>
        <taxon>Chelicerata</taxon>
        <taxon>Arachnida</taxon>
        <taxon>Acari</taxon>
        <taxon>Acariformes</taxon>
        <taxon>Sarcoptiformes</taxon>
        <taxon>Astigmata</taxon>
        <taxon>Psoroptidia</taxon>
        <taxon>Analgoidea</taxon>
        <taxon>Pyroglyphidae</taxon>
        <taxon>Dermatophagoidinae</taxon>
        <taxon>Dermatophagoides</taxon>
    </lineage>
</organism>
<dbReference type="PROSITE" id="PS50294">
    <property type="entry name" value="WD_REPEATS_REGION"/>
    <property type="match status" value="5"/>
</dbReference>
<dbReference type="InterPro" id="IPR001680">
    <property type="entry name" value="WD40_rpt"/>
</dbReference>
<dbReference type="AlphaFoldDB" id="A0A922KX37"/>
<name>A0A922KX37_DERFA</name>
<dbReference type="SMART" id="SM00320">
    <property type="entry name" value="WD40"/>
    <property type="match status" value="10"/>
</dbReference>
<dbReference type="Proteomes" id="UP000790347">
    <property type="component" value="Unassembled WGS sequence"/>
</dbReference>
<dbReference type="InterPro" id="IPR036322">
    <property type="entry name" value="WD40_repeat_dom_sf"/>
</dbReference>
<dbReference type="PROSITE" id="PS50082">
    <property type="entry name" value="WD_REPEATS_2"/>
    <property type="match status" value="5"/>
</dbReference>
<dbReference type="Pfam" id="PF25172">
    <property type="entry name" value="Beta-prop_WDR3_2nd"/>
    <property type="match status" value="1"/>
</dbReference>
<keyword evidence="11" id="KW-1185">Reference proteome</keyword>
<protein>
    <submittedName>
        <fullName evidence="10">Dip2/Utp12 protein</fullName>
    </submittedName>
</protein>
<evidence type="ECO:0000256" key="5">
    <source>
        <dbReference type="ARBA" id="ARBA00038229"/>
    </source>
</evidence>
<dbReference type="Pfam" id="PF04003">
    <property type="entry name" value="Utp12"/>
    <property type="match status" value="1"/>
</dbReference>
<feature type="repeat" description="WD" evidence="6">
    <location>
        <begin position="89"/>
        <end position="131"/>
    </location>
</feature>
<dbReference type="PROSITE" id="PS00678">
    <property type="entry name" value="WD_REPEATS_1"/>
    <property type="match status" value="2"/>
</dbReference>
<dbReference type="PANTHER" id="PTHR19853">
    <property type="entry name" value="WD REPEAT CONTAINING PROTEIN 3 WDR3"/>
    <property type="match status" value="1"/>
</dbReference>
<evidence type="ECO:0000256" key="8">
    <source>
        <dbReference type="SAM" id="MobiDB-lite"/>
    </source>
</evidence>
<dbReference type="InterPro" id="IPR007148">
    <property type="entry name" value="SSU_processome_Utp12"/>
</dbReference>
<evidence type="ECO:0000256" key="4">
    <source>
        <dbReference type="ARBA" id="ARBA00023242"/>
    </source>
</evidence>
<comment type="caution">
    <text evidence="10">The sequence shown here is derived from an EMBL/GenBank/DDBJ whole genome shotgun (WGS) entry which is preliminary data.</text>
</comment>
<comment type="similarity">
    <text evidence="5">Belongs to the WD repeat WDR3/UTP12 family.</text>
</comment>
<dbReference type="Gene3D" id="2.130.10.10">
    <property type="entry name" value="YVTN repeat-like/Quinoprotein amine dehydrogenase"/>
    <property type="match status" value="3"/>
</dbReference>
<accession>A0A922KX37</accession>
<evidence type="ECO:0000256" key="7">
    <source>
        <dbReference type="SAM" id="Coils"/>
    </source>
</evidence>
<evidence type="ECO:0000313" key="10">
    <source>
        <dbReference type="EMBL" id="KAH9497894.1"/>
    </source>
</evidence>
<evidence type="ECO:0000313" key="11">
    <source>
        <dbReference type="Proteomes" id="UP000790347"/>
    </source>
</evidence>
<gene>
    <name evidence="10" type="primary">WDR3</name>
    <name evidence="10" type="ORF">DERF_013838</name>
</gene>
<evidence type="ECO:0000259" key="9">
    <source>
        <dbReference type="Pfam" id="PF04003"/>
    </source>
</evidence>
<evidence type="ECO:0000256" key="1">
    <source>
        <dbReference type="ARBA" id="ARBA00004604"/>
    </source>
</evidence>
<dbReference type="FunFam" id="2.130.10.10:FF:000157">
    <property type="entry name" value="WD repeat domain 3"/>
    <property type="match status" value="1"/>
</dbReference>
<dbReference type="InterPro" id="IPR020472">
    <property type="entry name" value="WD40_PAC1"/>
</dbReference>
<dbReference type="InterPro" id="IPR051570">
    <property type="entry name" value="TBC1_cilium_biogenesis"/>
</dbReference>
<keyword evidence="3" id="KW-0677">Repeat</keyword>
<dbReference type="GO" id="GO:0034388">
    <property type="term" value="C:Pwp2p-containing subcomplex of 90S preribosome"/>
    <property type="evidence" value="ECO:0007669"/>
    <property type="project" value="TreeGrafter"/>
</dbReference>
<keyword evidence="4" id="KW-0539">Nucleus</keyword>
<dbReference type="InterPro" id="IPR019775">
    <property type="entry name" value="WD40_repeat_CS"/>
</dbReference>
<keyword evidence="7" id="KW-0175">Coiled coil</keyword>
<evidence type="ECO:0000256" key="6">
    <source>
        <dbReference type="PROSITE-ProRule" id="PRU00221"/>
    </source>
</evidence>
<feature type="region of interest" description="Disordered" evidence="8">
    <location>
        <begin position="555"/>
        <end position="577"/>
    </location>
</feature>
<feature type="repeat" description="WD" evidence="6">
    <location>
        <begin position="412"/>
        <end position="453"/>
    </location>
</feature>